<protein>
    <submittedName>
        <fullName evidence="1">Uncharacterized protein</fullName>
    </submittedName>
</protein>
<evidence type="ECO:0000313" key="1">
    <source>
        <dbReference type="EMBL" id="KAK4501141.1"/>
    </source>
</evidence>
<keyword evidence="2" id="KW-1185">Reference proteome</keyword>
<organism evidence="1 2">
    <name type="scientific">Zasmidium cellare</name>
    <name type="common">Wine cellar mold</name>
    <name type="synonym">Racodium cellare</name>
    <dbReference type="NCBI Taxonomy" id="395010"/>
    <lineage>
        <taxon>Eukaryota</taxon>
        <taxon>Fungi</taxon>
        <taxon>Dikarya</taxon>
        <taxon>Ascomycota</taxon>
        <taxon>Pezizomycotina</taxon>
        <taxon>Dothideomycetes</taxon>
        <taxon>Dothideomycetidae</taxon>
        <taxon>Mycosphaerellales</taxon>
        <taxon>Mycosphaerellaceae</taxon>
        <taxon>Zasmidium</taxon>
    </lineage>
</organism>
<comment type="caution">
    <text evidence="1">The sequence shown here is derived from an EMBL/GenBank/DDBJ whole genome shotgun (WGS) entry which is preliminary data.</text>
</comment>
<gene>
    <name evidence="1" type="ORF">PRZ48_006947</name>
</gene>
<accession>A0ABR0EIS6</accession>
<evidence type="ECO:0000313" key="2">
    <source>
        <dbReference type="Proteomes" id="UP001305779"/>
    </source>
</evidence>
<reference evidence="1 2" key="1">
    <citation type="journal article" date="2023" name="G3 (Bethesda)">
        <title>A chromosome-level genome assembly of Zasmidium syzygii isolated from banana leaves.</title>
        <authorList>
            <person name="van Westerhoven A.C."/>
            <person name="Mehrabi R."/>
            <person name="Talebi R."/>
            <person name="Steentjes M.B.F."/>
            <person name="Corcolon B."/>
            <person name="Chong P.A."/>
            <person name="Kema G.H.J."/>
            <person name="Seidl M.F."/>
        </authorList>
    </citation>
    <scope>NUCLEOTIDE SEQUENCE [LARGE SCALE GENOMIC DNA]</scope>
    <source>
        <strain evidence="1 2">P124</strain>
    </source>
</reference>
<sequence>MADREQTAAERVFSLPEILEYILLFLAYSAINPPDNASNIEGLQVLMCLAAVQRVNTAFHDIIKSSKKIQRLMTAPLESQRLMTGSLESQTALHGVVPLFKQCIWLYLLGIEEDSSDDYQIQIEELTPETCEMLKSNKYKEGSWRNVRLKADPTAKFDVGVVPRPHGSCTWDLAYYEWNLKGDATLGELVDFYLEMVQFEQTHETVWQDGTFRAVEV</sequence>
<dbReference type="EMBL" id="JAXOVC010000005">
    <property type="protein sequence ID" value="KAK4501141.1"/>
    <property type="molecule type" value="Genomic_DNA"/>
</dbReference>
<name>A0ABR0EIS6_ZASCE</name>
<dbReference type="Proteomes" id="UP001305779">
    <property type="component" value="Unassembled WGS sequence"/>
</dbReference>
<proteinExistence type="predicted"/>